<keyword evidence="2" id="KW-1185">Reference proteome</keyword>
<accession>A0A7J9EWS6</accession>
<comment type="caution">
    <text evidence="1">The sequence shown here is derived from an EMBL/GenBank/DDBJ whole genome shotgun (WGS) entry which is preliminary data.</text>
</comment>
<dbReference type="EMBL" id="JABEZW010000010">
    <property type="protein sequence ID" value="MBA0777164.1"/>
    <property type="molecule type" value="Genomic_DNA"/>
</dbReference>
<evidence type="ECO:0000313" key="1">
    <source>
        <dbReference type="EMBL" id="MBA0777164.1"/>
    </source>
</evidence>
<organism evidence="1 2">
    <name type="scientific">Gossypium trilobum</name>
    <dbReference type="NCBI Taxonomy" id="34281"/>
    <lineage>
        <taxon>Eukaryota</taxon>
        <taxon>Viridiplantae</taxon>
        <taxon>Streptophyta</taxon>
        <taxon>Embryophyta</taxon>
        <taxon>Tracheophyta</taxon>
        <taxon>Spermatophyta</taxon>
        <taxon>Magnoliopsida</taxon>
        <taxon>eudicotyledons</taxon>
        <taxon>Gunneridae</taxon>
        <taxon>Pentapetalae</taxon>
        <taxon>rosids</taxon>
        <taxon>malvids</taxon>
        <taxon>Malvales</taxon>
        <taxon>Malvaceae</taxon>
        <taxon>Malvoideae</taxon>
        <taxon>Gossypium</taxon>
    </lineage>
</organism>
<protein>
    <submittedName>
        <fullName evidence="1">Uncharacterized protein</fullName>
    </submittedName>
</protein>
<evidence type="ECO:0000313" key="2">
    <source>
        <dbReference type="Proteomes" id="UP000593568"/>
    </source>
</evidence>
<gene>
    <name evidence="1" type="ORF">Gotri_005219</name>
</gene>
<reference evidence="1 2" key="1">
    <citation type="journal article" date="2019" name="Genome Biol. Evol.">
        <title>Insights into the evolution of the New World diploid cottons (Gossypium, subgenus Houzingenia) based on genome sequencing.</title>
        <authorList>
            <person name="Grover C.E."/>
            <person name="Arick M.A. 2nd"/>
            <person name="Thrash A."/>
            <person name="Conover J.L."/>
            <person name="Sanders W.S."/>
            <person name="Peterson D.G."/>
            <person name="Frelichowski J.E."/>
            <person name="Scheffler J.A."/>
            <person name="Scheffler B.E."/>
            <person name="Wendel J.F."/>
        </authorList>
    </citation>
    <scope>NUCLEOTIDE SEQUENCE [LARGE SCALE GENOMIC DNA]</scope>
    <source>
        <strain evidence="1">8</strain>
        <tissue evidence="1">Leaf</tissue>
    </source>
</reference>
<dbReference type="AlphaFoldDB" id="A0A7J9EWS6"/>
<dbReference type="Proteomes" id="UP000593568">
    <property type="component" value="Unassembled WGS sequence"/>
</dbReference>
<proteinExistence type="predicted"/>
<sequence length="22" mass="2622">MLCITNRCCIKYMTIVERVMNS</sequence>
<name>A0A7J9EWS6_9ROSI</name>